<sequence length="164" mass="18230">MPLPPLNDQNLPYPDTIHPVVVHFVIAMVFFSYFCDIAGYLSRNHRMFEVSWWNLVVASVAIFVAVIFGEIEAALAEPYTAAQPALNWHTVNGWSISVLLVAIAAWRGIIRVRNPLKVPAIYLGAATLLMCLVCLQIYLGNLVDWVYGLHTVPVVEAAKQGLLK</sequence>
<accession>A0A0C1MVX8</accession>
<feature type="transmembrane region" description="Helical" evidence="1">
    <location>
        <begin position="20"/>
        <end position="40"/>
    </location>
</feature>
<keyword evidence="1" id="KW-0472">Membrane</keyword>
<evidence type="ECO:0000256" key="1">
    <source>
        <dbReference type="SAM" id="Phobius"/>
    </source>
</evidence>
<reference evidence="3" key="1">
    <citation type="journal article" date="2015" name="Genome Announc.">
        <title>Draft Genome Sequence of Tolypothrix boutellei Strain VB521301.</title>
        <authorList>
            <person name="Chandrababunaidu M.M."/>
            <person name="Singh D."/>
            <person name="Sen D."/>
            <person name="Bhan S."/>
            <person name="Das S."/>
            <person name="Gupta A."/>
            <person name="Adhikary S.P."/>
            <person name="Tripathy S."/>
        </authorList>
    </citation>
    <scope>NUCLEOTIDE SEQUENCE</scope>
    <source>
        <strain evidence="3">VB521301</strain>
    </source>
</reference>
<proteinExistence type="predicted"/>
<comment type="caution">
    <text evidence="3">The sequence shown here is derived from an EMBL/GenBank/DDBJ whole genome shotgun (WGS) entry which is preliminary data.</text>
</comment>
<evidence type="ECO:0000313" key="3">
    <source>
        <dbReference type="EMBL" id="KIE06422.1"/>
    </source>
</evidence>
<keyword evidence="1" id="KW-0812">Transmembrane</keyword>
<organism evidence="3">
    <name type="scientific">Tolypothrix bouteillei VB521301</name>
    <dbReference type="NCBI Taxonomy" id="1479485"/>
    <lineage>
        <taxon>Bacteria</taxon>
        <taxon>Bacillati</taxon>
        <taxon>Cyanobacteriota</taxon>
        <taxon>Cyanophyceae</taxon>
        <taxon>Nostocales</taxon>
        <taxon>Tolypothrichaceae</taxon>
        <taxon>Tolypothrix</taxon>
    </lineage>
</organism>
<gene>
    <name evidence="3" type="ORF">DA73_0245150</name>
</gene>
<feature type="domain" description="DUF2231" evidence="2">
    <location>
        <begin position="15"/>
        <end position="152"/>
    </location>
</feature>
<dbReference type="EMBL" id="JHEG02000066">
    <property type="protein sequence ID" value="KIE06422.1"/>
    <property type="molecule type" value="Genomic_DNA"/>
</dbReference>
<dbReference type="STRING" id="1479485.DA73_0245150"/>
<dbReference type="Pfam" id="PF09990">
    <property type="entry name" value="DUF2231"/>
    <property type="match status" value="1"/>
</dbReference>
<protein>
    <submittedName>
        <fullName evidence="3">Membrane protein</fullName>
    </submittedName>
</protein>
<dbReference type="AlphaFoldDB" id="A0A0C1MVX8"/>
<evidence type="ECO:0000259" key="2">
    <source>
        <dbReference type="Pfam" id="PF09990"/>
    </source>
</evidence>
<feature type="transmembrane region" description="Helical" evidence="1">
    <location>
        <begin position="121"/>
        <end position="139"/>
    </location>
</feature>
<feature type="transmembrane region" description="Helical" evidence="1">
    <location>
        <begin position="52"/>
        <end position="71"/>
    </location>
</feature>
<name>A0A0C1MVX8_9CYAN</name>
<dbReference type="InterPro" id="IPR019251">
    <property type="entry name" value="DUF2231_TM"/>
</dbReference>
<keyword evidence="1" id="KW-1133">Transmembrane helix</keyword>
<dbReference type="OrthoDB" id="511427at2"/>
<feature type="transmembrane region" description="Helical" evidence="1">
    <location>
        <begin position="91"/>
        <end position="109"/>
    </location>
</feature>